<proteinExistence type="predicted"/>
<comment type="caution">
    <text evidence="2">The sequence shown here is derived from an EMBL/GenBank/DDBJ whole genome shotgun (WGS) entry which is preliminary data.</text>
</comment>
<keyword evidence="3" id="KW-1185">Reference proteome</keyword>
<feature type="transmembrane region" description="Helical" evidence="1">
    <location>
        <begin position="87"/>
        <end position="106"/>
    </location>
</feature>
<feature type="transmembrane region" description="Helical" evidence="1">
    <location>
        <begin position="12"/>
        <end position="36"/>
    </location>
</feature>
<keyword evidence="1" id="KW-0812">Transmembrane</keyword>
<dbReference type="InterPro" id="IPR020144">
    <property type="entry name" value="SpoVAB"/>
</dbReference>
<dbReference type="Pfam" id="PF13782">
    <property type="entry name" value="SpoVAB"/>
    <property type="match status" value="1"/>
</dbReference>
<keyword evidence="1" id="KW-1133">Transmembrane helix</keyword>
<protein>
    <submittedName>
        <fullName evidence="2">Stage V sporulation protein AB</fullName>
    </submittedName>
</protein>
<name>A0ABU1IIH2_9BACL</name>
<keyword evidence="1" id="KW-0472">Membrane</keyword>
<evidence type="ECO:0000256" key="1">
    <source>
        <dbReference type="SAM" id="Phobius"/>
    </source>
</evidence>
<organism evidence="2 3">
    <name type="scientific">Desmospora profundinema</name>
    <dbReference type="NCBI Taxonomy" id="1571184"/>
    <lineage>
        <taxon>Bacteria</taxon>
        <taxon>Bacillati</taxon>
        <taxon>Bacillota</taxon>
        <taxon>Bacilli</taxon>
        <taxon>Bacillales</taxon>
        <taxon>Thermoactinomycetaceae</taxon>
        <taxon>Desmospora</taxon>
    </lineage>
</organism>
<feature type="transmembrane region" description="Helical" evidence="1">
    <location>
        <begin position="126"/>
        <end position="150"/>
    </location>
</feature>
<feature type="transmembrane region" description="Helical" evidence="1">
    <location>
        <begin position="56"/>
        <end position="75"/>
    </location>
</feature>
<accession>A0ABU1IIH2</accession>
<sequence>MRKRSGLAAMTLLDESILVLVGLAGGLAVGSGLVAFLTVLDIIPRLTVLTRSVRWIHWYEGALIAGAVFATWVDFRDWHAIPLMMTVMPLIGLLAGSFVGLLAAGLTEVLNVLPILAKRLGMKNRLAWLLTAMILGKIVGSLFQWIVFLVF</sequence>
<reference evidence="2 3" key="1">
    <citation type="submission" date="2023-07" db="EMBL/GenBank/DDBJ databases">
        <title>Genomic Encyclopedia of Type Strains, Phase IV (KMG-IV): sequencing the most valuable type-strain genomes for metagenomic binning, comparative biology and taxonomic classification.</title>
        <authorList>
            <person name="Goeker M."/>
        </authorList>
    </citation>
    <scope>NUCLEOTIDE SEQUENCE [LARGE SCALE GENOMIC DNA]</scope>
    <source>
        <strain evidence="2 3">DSM 45903</strain>
    </source>
</reference>
<evidence type="ECO:0000313" key="2">
    <source>
        <dbReference type="EMBL" id="MDR6224569.1"/>
    </source>
</evidence>
<gene>
    <name evidence="2" type="ORF">JOE21_000557</name>
</gene>
<evidence type="ECO:0000313" key="3">
    <source>
        <dbReference type="Proteomes" id="UP001185012"/>
    </source>
</evidence>
<dbReference type="Proteomes" id="UP001185012">
    <property type="component" value="Unassembled WGS sequence"/>
</dbReference>
<dbReference type="EMBL" id="JAVDQG010000001">
    <property type="protein sequence ID" value="MDR6224569.1"/>
    <property type="molecule type" value="Genomic_DNA"/>
</dbReference>